<accession>B1PBY1</accession>
<dbReference type="PANTHER" id="PTHR11439:SF524">
    <property type="entry name" value="RNA-DIRECTED DNA POLYMERASE, PROTEIN KINASE RLK-PELLE-DLSV FAMILY"/>
    <property type="match status" value="1"/>
</dbReference>
<name>B1PBY1_ARALP</name>
<evidence type="ECO:0000313" key="2">
    <source>
        <dbReference type="EMBL" id="ACA61613.1"/>
    </source>
</evidence>
<dbReference type="PANTHER" id="PTHR11439">
    <property type="entry name" value="GAG-POL-RELATED RETROTRANSPOSON"/>
    <property type="match status" value="1"/>
</dbReference>
<dbReference type="Pfam" id="PF07727">
    <property type="entry name" value="RVT_2"/>
    <property type="match status" value="1"/>
</dbReference>
<dbReference type="AlphaFoldDB" id="B1PBY1"/>
<feature type="domain" description="Reverse transcriptase Ty1/copia-type" evidence="1">
    <location>
        <begin position="2"/>
        <end position="225"/>
    </location>
</feature>
<dbReference type="CDD" id="cd09272">
    <property type="entry name" value="RNase_HI_RT_Ty1"/>
    <property type="match status" value="1"/>
</dbReference>
<reference evidence="2" key="1">
    <citation type="journal article" date="2008" name="Plant Syst. Evol.">
        <title>The shrunken genome of Arabidopsis thaliana.</title>
        <authorList>
            <person name="Oyama R.K."/>
            <person name="Clauss M.J."/>
            <person name="Formanova N."/>
            <person name="Kroymann J."/>
            <person name="Schmid K.J."/>
            <person name="Vogel H."/>
            <person name="Weniger K."/>
            <person name="Windsor A.J."/>
            <person name="Mitchell-Olds T."/>
        </authorList>
    </citation>
    <scope>NUCLEOTIDE SEQUENCE</scope>
</reference>
<evidence type="ECO:0000259" key="1">
    <source>
        <dbReference type="Pfam" id="PF07727"/>
    </source>
</evidence>
<dbReference type="EMBL" id="EU379004">
    <property type="protein sequence ID" value="ACA61613.1"/>
    <property type="molecule type" value="Genomic_DNA"/>
</dbReference>
<organism evidence="2">
    <name type="scientific">Arabidopsis lyrata subsp. petraea</name>
    <name type="common">Northern rock-cress</name>
    <name type="synonym">Cardaminopsis petraea</name>
    <dbReference type="NCBI Taxonomy" id="59691"/>
    <lineage>
        <taxon>Eukaryota</taxon>
        <taxon>Viridiplantae</taxon>
        <taxon>Streptophyta</taxon>
        <taxon>Embryophyta</taxon>
        <taxon>Tracheophyta</taxon>
        <taxon>Spermatophyta</taxon>
        <taxon>Magnoliopsida</taxon>
        <taxon>eudicotyledons</taxon>
        <taxon>Gunneridae</taxon>
        <taxon>Pentapetalae</taxon>
        <taxon>rosids</taxon>
        <taxon>malvids</taxon>
        <taxon>Brassicales</taxon>
        <taxon>Brassicaceae</taxon>
        <taxon>Camelineae</taxon>
        <taxon>Arabidopsis</taxon>
    </lineage>
</organism>
<dbReference type="SUPFAM" id="SSF56672">
    <property type="entry name" value="DNA/RNA polymerases"/>
    <property type="match status" value="1"/>
</dbReference>
<dbReference type="InterPro" id="IPR043502">
    <property type="entry name" value="DNA/RNA_pol_sf"/>
</dbReference>
<protein>
    <recommendedName>
        <fullName evidence="1">Reverse transcriptase Ty1/copia-type domain-containing protein</fullName>
    </recommendedName>
</protein>
<proteinExistence type="predicted"/>
<dbReference type="InterPro" id="IPR013103">
    <property type="entry name" value="RVT_2"/>
</dbReference>
<gene>
    <name evidence="2" type="ORF">AP2_E11.1</name>
</gene>
<sequence>MWLFKHKYDADGVLRRHKARLVANGKSQEEGIDYNETFSPVVKPTTIRTVLNVGVALEWPIHQLDVKNAFLQGDLEETVYMHQPPGFTDKNNPSYVCKLNKAIYGLKQAPRAWNSRFSTYIKRMGFVQSKADSSLFIFKRGCECAYLLLYVDDILLTASSTLLLQKIISKLKTEFPMTDMGKLHHFLGVKADFNTKGLFLSQSVYAQEIIQRAGMEDCKPLATPVDLQSKLSVDDGELIENPTFYRRLAGALQYLTFTRPDISYAVHQVCLYMHKPRVPHLQALKRIIRYLQGTLSYGIQMTRGRIDTLTAYSDADWAGCPDTRRSTSGYCVFLGPNLISWSAKRQPTPSRSSTEAEYKGVANTVAELTWIRNLLLEIHRPISAASIVYCDNVSSVYLSTNPVQHQRTKHIELDIHFVRDKVAIGEVKVFHVPTSLQYADIFTKGLPSTIHSEFRSSLTVRRSDDATAGGC</sequence>